<sequence length="347" mass="40498">MYIRIFDFDQTITKHHTFQRPELFNSDNNIKTGIGEFFLHDKENVSVVATYHDNPEYVKSYIEKILNKKLTLQNTIDYKNDRLSVYTCANEKIPVLISTIPPENYNSSIEVLMTEGKNTQIMHILDYLKNNHDLNYKRHEIHLYEDSDSNILEAEKLTREISKIICHLINKYKPNQFSIKSIKESTLENKIINTKANGELEIIDNSFQLPYERTSNSISALNAKSMIFTLGTPIESEYRKKAYLLFKSIPKESELYEAIWSIVKRFTMATDDYLLYKGVIEVDKYDRSCQNDQERRAVQFLLNHKEFNDFVNVAKTTGLAKIVLENLIRAGFNELIEEQASKPSFSM</sequence>
<dbReference type="EMBL" id="LNZA01000001">
    <property type="protein sequence ID" value="KTD73238.1"/>
    <property type="molecule type" value="Genomic_DNA"/>
</dbReference>
<name>A0A0W0ZW68_9GAMM</name>
<comment type="caution">
    <text evidence="1">The sequence shown here is derived from an EMBL/GenBank/DDBJ whole genome shotgun (WGS) entry which is preliminary data.</text>
</comment>
<dbReference type="PATRIC" id="fig|40335.7.peg.1140"/>
<organism evidence="1 2">
    <name type="scientific">Legionella tucsonensis</name>
    <dbReference type="NCBI Taxonomy" id="40335"/>
    <lineage>
        <taxon>Bacteria</taxon>
        <taxon>Pseudomonadati</taxon>
        <taxon>Pseudomonadota</taxon>
        <taxon>Gammaproteobacteria</taxon>
        <taxon>Legionellales</taxon>
        <taxon>Legionellaceae</taxon>
        <taxon>Legionella</taxon>
    </lineage>
</organism>
<accession>A0A0W0ZW68</accession>
<dbReference type="Proteomes" id="UP000054693">
    <property type="component" value="Unassembled WGS sequence"/>
</dbReference>
<dbReference type="AlphaFoldDB" id="A0A0W0ZW68"/>
<dbReference type="OrthoDB" id="5635789at2"/>
<evidence type="ECO:0000313" key="1">
    <source>
        <dbReference type="EMBL" id="KTD73238.1"/>
    </source>
</evidence>
<evidence type="ECO:0000313" key="2">
    <source>
        <dbReference type="Proteomes" id="UP000054693"/>
    </source>
</evidence>
<gene>
    <name evidence="1" type="ORF">Ltuc_1085</name>
</gene>
<dbReference type="RefSeq" id="WP_058520295.1">
    <property type="nucleotide sequence ID" value="NZ_CAAAIP010000001.1"/>
</dbReference>
<proteinExistence type="predicted"/>
<protein>
    <submittedName>
        <fullName evidence="1">Uncharacterized protein</fullName>
    </submittedName>
</protein>
<reference evidence="1 2" key="1">
    <citation type="submission" date="2015-11" db="EMBL/GenBank/DDBJ databases">
        <title>Genomic analysis of 38 Legionella species identifies large and diverse effector repertoires.</title>
        <authorList>
            <person name="Burstein D."/>
            <person name="Amaro F."/>
            <person name="Zusman T."/>
            <person name="Lifshitz Z."/>
            <person name="Cohen O."/>
            <person name="Gilbert J.A."/>
            <person name="Pupko T."/>
            <person name="Shuman H.A."/>
            <person name="Segal G."/>
        </authorList>
    </citation>
    <scope>NUCLEOTIDE SEQUENCE [LARGE SCALE GENOMIC DNA]</scope>
    <source>
        <strain evidence="1 2">ATCC 49180</strain>
    </source>
</reference>
<dbReference type="STRING" id="40335.Ltuc_1085"/>
<keyword evidence="2" id="KW-1185">Reference proteome</keyword>